<evidence type="ECO:0000256" key="3">
    <source>
        <dbReference type="ARBA" id="ARBA00022598"/>
    </source>
</evidence>
<dbReference type="GeneID" id="70184603"/>
<keyword evidence="4 9" id="KW-0479">Metal-binding</keyword>
<dbReference type="OrthoDB" id="1664372at2759"/>
<evidence type="ECO:0000256" key="5">
    <source>
        <dbReference type="ARBA" id="ARBA00022741"/>
    </source>
</evidence>
<dbReference type="Proteomes" id="UP000756346">
    <property type="component" value="Unassembled WGS sequence"/>
</dbReference>
<evidence type="ECO:0000256" key="4">
    <source>
        <dbReference type="ARBA" id="ARBA00022723"/>
    </source>
</evidence>
<comment type="similarity">
    <text evidence="9">Belongs to the succinate/malate CoA ligase beta subunit family.</text>
</comment>
<dbReference type="NCBIfam" id="NF001913">
    <property type="entry name" value="PRK00696.1"/>
    <property type="match status" value="1"/>
</dbReference>
<gene>
    <name evidence="11" type="ORF">B0I36DRAFT_332043</name>
</gene>
<dbReference type="InterPro" id="IPR017866">
    <property type="entry name" value="Succ-CoA_synthase_bsu_CS"/>
</dbReference>
<dbReference type="GO" id="GO:0000287">
    <property type="term" value="F:magnesium ion binding"/>
    <property type="evidence" value="ECO:0007669"/>
    <property type="project" value="UniProtKB-UniRule"/>
</dbReference>
<comment type="function">
    <text evidence="9">Succinyl-CoA synthetase functions in the citric acid cycle (TCA), coupling the hydrolysis of succinyl-CoA to the synthesis of ATP and thus represents the only step of substrate-level phosphorylation in the TCA. The beta subunit provides nucleotide specificity of the enzyme and binds the substrate succinate, while the binding sites for coenzyme A and phosphate are found in the alpha subunit.</text>
</comment>
<feature type="binding site" evidence="9">
    <location>
        <position position="139"/>
    </location>
    <ligand>
        <name>ATP</name>
        <dbReference type="ChEBI" id="CHEBI:30616"/>
    </ligand>
</feature>
<dbReference type="Pfam" id="PF08442">
    <property type="entry name" value="ATP-grasp_2"/>
    <property type="match status" value="1"/>
</dbReference>
<dbReference type="SUPFAM" id="SSF52210">
    <property type="entry name" value="Succinyl-CoA synthetase domains"/>
    <property type="match status" value="1"/>
</dbReference>
<dbReference type="Gene3D" id="3.40.50.261">
    <property type="entry name" value="Succinyl-CoA synthetase domains"/>
    <property type="match status" value="1"/>
</dbReference>
<dbReference type="AlphaFoldDB" id="A0A9P8Y031"/>
<keyword evidence="6 9" id="KW-0067">ATP-binding</keyword>
<evidence type="ECO:0000259" key="10">
    <source>
        <dbReference type="PROSITE" id="PS50975"/>
    </source>
</evidence>
<protein>
    <recommendedName>
        <fullName evidence="9">Succinate--CoA ligase [ADP-forming] subunit beta, mitochondrial</fullName>
        <ecNumber evidence="9">6.2.1.5</ecNumber>
    </recommendedName>
    <alternativeName>
        <fullName evidence="9">Succinyl-CoA synthetase beta chain</fullName>
        <shortName evidence="9">SCS-beta</shortName>
    </alternativeName>
</protein>
<dbReference type="EMBL" id="JAGTJQ010000009">
    <property type="protein sequence ID" value="KAH7024793.1"/>
    <property type="molecule type" value="Genomic_DNA"/>
</dbReference>
<dbReference type="GO" id="GO:0006104">
    <property type="term" value="P:succinyl-CoA metabolic process"/>
    <property type="evidence" value="ECO:0007669"/>
    <property type="project" value="TreeGrafter"/>
</dbReference>
<comment type="subunit">
    <text evidence="9">Heterodimer of an alpha and a beta subunit.</text>
</comment>
<dbReference type="GO" id="GO:0042709">
    <property type="term" value="C:succinate-CoA ligase complex"/>
    <property type="evidence" value="ECO:0007669"/>
    <property type="project" value="TreeGrafter"/>
</dbReference>
<dbReference type="SUPFAM" id="SSF56059">
    <property type="entry name" value="Glutathione synthetase ATP-binding domain-like"/>
    <property type="match status" value="1"/>
</dbReference>
<feature type="binding site" evidence="9">
    <location>
        <position position="71"/>
    </location>
    <ligand>
        <name>ATP</name>
        <dbReference type="ChEBI" id="CHEBI:30616"/>
    </ligand>
</feature>
<dbReference type="PROSITE" id="PS50975">
    <property type="entry name" value="ATP_GRASP"/>
    <property type="match status" value="1"/>
</dbReference>
<dbReference type="InterPro" id="IPR013650">
    <property type="entry name" value="ATP-grasp_succ-CoA_synth-type"/>
</dbReference>
<keyword evidence="12" id="KW-1185">Reference proteome</keyword>
<feature type="binding site" evidence="9">
    <location>
        <position position="307"/>
    </location>
    <ligand>
        <name>substrate</name>
        <note>ligand shared with subunit alpha</note>
    </ligand>
</feature>
<dbReference type="PANTHER" id="PTHR11815:SF1">
    <property type="entry name" value="SUCCINATE--COA LIGASE [ADP-FORMING] SUBUNIT BETA, MITOCHONDRIAL"/>
    <property type="match status" value="1"/>
</dbReference>
<dbReference type="GO" id="GO:0005739">
    <property type="term" value="C:mitochondrion"/>
    <property type="evidence" value="ECO:0007669"/>
    <property type="project" value="UniProtKB-SubCell"/>
</dbReference>
<evidence type="ECO:0000256" key="9">
    <source>
        <dbReference type="HAMAP-Rule" id="MF_03219"/>
    </source>
</evidence>
<evidence type="ECO:0000256" key="7">
    <source>
        <dbReference type="ARBA" id="ARBA00022842"/>
    </source>
</evidence>
<dbReference type="EC" id="6.2.1.5" evidence="9"/>
<dbReference type="GO" id="GO:0005524">
    <property type="term" value="F:ATP binding"/>
    <property type="evidence" value="ECO:0007669"/>
    <property type="project" value="UniProtKB-UniRule"/>
</dbReference>
<comment type="pathway">
    <text evidence="1 9">Carbohydrate metabolism; tricarboxylic acid cycle; succinate from succinyl-CoA (ligase route): step 1/1.</text>
</comment>
<reference evidence="11" key="1">
    <citation type="journal article" date="2021" name="Nat. Commun.">
        <title>Genetic determinants of endophytism in the Arabidopsis root mycobiome.</title>
        <authorList>
            <person name="Mesny F."/>
            <person name="Miyauchi S."/>
            <person name="Thiergart T."/>
            <person name="Pickel B."/>
            <person name="Atanasova L."/>
            <person name="Karlsson M."/>
            <person name="Huettel B."/>
            <person name="Barry K.W."/>
            <person name="Haridas S."/>
            <person name="Chen C."/>
            <person name="Bauer D."/>
            <person name="Andreopoulos W."/>
            <person name="Pangilinan J."/>
            <person name="LaButti K."/>
            <person name="Riley R."/>
            <person name="Lipzen A."/>
            <person name="Clum A."/>
            <person name="Drula E."/>
            <person name="Henrissat B."/>
            <person name="Kohler A."/>
            <person name="Grigoriev I.V."/>
            <person name="Martin F.M."/>
            <person name="Hacquard S."/>
        </authorList>
    </citation>
    <scope>NUCLEOTIDE SEQUENCE</scope>
    <source>
        <strain evidence="11">MPI-CAGE-CH-0230</strain>
    </source>
</reference>
<dbReference type="PROSITE" id="PS01217">
    <property type="entry name" value="SUCCINYL_COA_LIG_3"/>
    <property type="match status" value="1"/>
</dbReference>
<evidence type="ECO:0000256" key="6">
    <source>
        <dbReference type="ARBA" id="ARBA00022840"/>
    </source>
</evidence>
<sequence length="433" mass="46972">MSWTIPRRLLSSNPAKLPHVTRQVRRLSLYEYQSKDLLKEYGVPVQRAKVATTPSEVASIIRELDGTCVIKAQILKGGRGKGRFDNGLQGGVHLVKTAEEGEQLASKMLGYRLQTKQTGPEGLRVNKLYVAQDVEFRDEWYLALIIDRENYTPGIVISKSGGVDIEATSRDDPASLHSFSFSVSQGITDELVRDISQAVKFSPAESNSLKDLLIRLYNIFTQRDATMLEINPLVSLTAAARSENPVLMCIDAKFEFDNAAKSRQKHLFGLGNDDAADGAQEAPEEEEAGRHGLVYVKMDGNIGNVVNGAGLAMATNDAIAHCGGSSANFLDTGGQATVETMQKAFEIILWDERVKVVLVNIYGGIVRCDMIAQSIITAAERLGPFRVPVVVRLQGTNSAEGLKLIQDANLGLHVESGFGEAASKAVELANGLA</sequence>
<dbReference type="HAMAP" id="MF_00558">
    <property type="entry name" value="Succ_CoA_beta"/>
    <property type="match status" value="1"/>
</dbReference>
<comment type="caution">
    <text evidence="11">The sequence shown here is derived from an EMBL/GenBank/DDBJ whole genome shotgun (WGS) entry which is preliminary data.</text>
</comment>
<feature type="domain" description="ATP-grasp" evidence="10">
    <location>
        <begin position="35"/>
        <end position="261"/>
    </location>
</feature>
<dbReference type="RefSeq" id="XP_046008341.1">
    <property type="nucleotide sequence ID" value="XM_046155057.1"/>
</dbReference>
<dbReference type="InterPro" id="IPR013815">
    <property type="entry name" value="ATP_grasp_subdomain_1"/>
</dbReference>
<evidence type="ECO:0000256" key="2">
    <source>
        <dbReference type="ARBA" id="ARBA00022532"/>
    </source>
</evidence>
<keyword evidence="3 9" id="KW-0436">Ligase</keyword>
<accession>A0A9P8Y031</accession>
<dbReference type="Gene3D" id="3.30.1490.20">
    <property type="entry name" value="ATP-grasp fold, A domain"/>
    <property type="match status" value="1"/>
</dbReference>
<keyword evidence="7 9" id="KW-0460">Magnesium</keyword>
<dbReference type="InterPro" id="IPR016102">
    <property type="entry name" value="Succinyl-CoA_synth-like"/>
</dbReference>
<proteinExistence type="inferred from homology"/>
<organism evidence="11 12">
    <name type="scientific">Microdochium trichocladiopsis</name>
    <dbReference type="NCBI Taxonomy" id="1682393"/>
    <lineage>
        <taxon>Eukaryota</taxon>
        <taxon>Fungi</taxon>
        <taxon>Dikarya</taxon>
        <taxon>Ascomycota</taxon>
        <taxon>Pezizomycotina</taxon>
        <taxon>Sordariomycetes</taxon>
        <taxon>Xylariomycetidae</taxon>
        <taxon>Xylariales</taxon>
        <taxon>Microdochiaceae</taxon>
        <taxon>Microdochium</taxon>
    </lineage>
</organism>
<keyword evidence="8" id="KW-0809">Transit peptide</keyword>
<dbReference type="FunFam" id="3.40.50.261:FF:000001">
    <property type="entry name" value="Succinate--CoA ligase [ADP-forming] subunit beta"/>
    <property type="match status" value="1"/>
</dbReference>
<feature type="binding site" evidence="9">
    <location>
        <position position="251"/>
    </location>
    <ligand>
        <name>Mg(2+)</name>
        <dbReference type="ChEBI" id="CHEBI:18420"/>
    </ligand>
</feature>
<dbReference type="InterPro" id="IPR005811">
    <property type="entry name" value="SUCC_ACL_C"/>
</dbReference>
<dbReference type="PANTHER" id="PTHR11815">
    <property type="entry name" value="SUCCINYL-COA SYNTHETASE BETA CHAIN"/>
    <property type="match status" value="1"/>
</dbReference>
<keyword evidence="5 9" id="KW-0547">Nucleotide-binding</keyword>
<dbReference type="InterPro" id="IPR011761">
    <property type="entry name" value="ATP-grasp"/>
</dbReference>
<feature type="binding site" evidence="9">
    <location>
        <begin position="78"/>
        <end position="80"/>
    </location>
    <ligand>
        <name>ATP</name>
        <dbReference type="ChEBI" id="CHEBI:30616"/>
    </ligand>
</feature>
<evidence type="ECO:0000313" key="12">
    <source>
        <dbReference type="Proteomes" id="UP000756346"/>
    </source>
</evidence>
<feature type="binding site" evidence="9">
    <location>
        <position position="231"/>
    </location>
    <ligand>
        <name>Mg(2+)</name>
        <dbReference type="ChEBI" id="CHEBI:18420"/>
    </ligand>
</feature>
<evidence type="ECO:0000256" key="8">
    <source>
        <dbReference type="ARBA" id="ARBA00022946"/>
    </source>
</evidence>
<dbReference type="GO" id="GO:0004775">
    <property type="term" value="F:succinate-CoA ligase (ADP-forming) activity"/>
    <property type="evidence" value="ECO:0007669"/>
    <property type="project" value="UniProtKB-UniRule"/>
</dbReference>
<dbReference type="FunFam" id="3.30.1490.20:FF:000002">
    <property type="entry name" value="Succinate--CoA ligase [ADP-forming] subunit beta"/>
    <property type="match status" value="1"/>
</dbReference>
<dbReference type="Gene3D" id="3.30.470.20">
    <property type="entry name" value="ATP-grasp fold, B domain"/>
    <property type="match status" value="1"/>
</dbReference>
<comment type="catalytic activity">
    <reaction evidence="9">
        <text>succinate + ATP + CoA = succinyl-CoA + ADP + phosphate</text>
        <dbReference type="Rhea" id="RHEA:17661"/>
        <dbReference type="ChEBI" id="CHEBI:30031"/>
        <dbReference type="ChEBI" id="CHEBI:30616"/>
        <dbReference type="ChEBI" id="CHEBI:43474"/>
        <dbReference type="ChEBI" id="CHEBI:57287"/>
        <dbReference type="ChEBI" id="CHEBI:57292"/>
        <dbReference type="ChEBI" id="CHEBI:456216"/>
        <dbReference type="EC" id="6.2.1.5"/>
    </reaction>
</comment>
<dbReference type="GO" id="GO:0006099">
    <property type="term" value="P:tricarboxylic acid cycle"/>
    <property type="evidence" value="ECO:0007669"/>
    <property type="project" value="UniProtKB-UniRule"/>
</dbReference>
<name>A0A9P8Y031_9PEZI</name>
<dbReference type="PIRSF" id="PIRSF001554">
    <property type="entry name" value="SucCS_beta"/>
    <property type="match status" value="1"/>
</dbReference>
<comment type="cofactor">
    <cofactor evidence="9">
        <name>Mg(2+)</name>
        <dbReference type="ChEBI" id="CHEBI:18420"/>
    </cofactor>
    <text evidence="9">Binds 1 Mg(2+) ion per subunit.</text>
</comment>
<evidence type="ECO:0000313" key="11">
    <source>
        <dbReference type="EMBL" id="KAH7024793.1"/>
    </source>
</evidence>
<feature type="binding site" evidence="9">
    <location>
        <begin position="364"/>
        <end position="366"/>
    </location>
    <ligand>
        <name>substrate</name>
        <note>ligand shared with subunit alpha</note>
    </ligand>
</feature>
<dbReference type="Pfam" id="PF00549">
    <property type="entry name" value="Ligase_CoA"/>
    <property type="match status" value="1"/>
</dbReference>
<keyword evidence="2 9" id="KW-0816">Tricarboxylic acid cycle</keyword>
<dbReference type="InterPro" id="IPR005809">
    <property type="entry name" value="Succ_CoA_ligase-like_bsu"/>
</dbReference>
<comment type="subcellular location">
    <subcellularLocation>
        <location evidence="9">Mitochondrion</location>
    </subcellularLocation>
</comment>
<evidence type="ECO:0000256" key="1">
    <source>
        <dbReference type="ARBA" id="ARBA00005064"/>
    </source>
</evidence>
<keyword evidence="9" id="KW-0496">Mitochondrion</keyword>